<accession>A0A2X3KUS1</accession>
<evidence type="ECO:0000259" key="18">
    <source>
        <dbReference type="PROSITE" id="PS50893"/>
    </source>
</evidence>
<dbReference type="Gene3D" id="3.40.50.300">
    <property type="entry name" value="P-loop containing nucleotide triphosphate hydrolases"/>
    <property type="match status" value="2"/>
</dbReference>
<dbReference type="InterPro" id="IPR003439">
    <property type="entry name" value="ABC_transporter-like_ATP-bd"/>
</dbReference>
<gene>
    <name evidence="17 19" type="primary">uvrA</name>
    <name evidence="19" type="ORF">BARAN1_0343</name>
</gene>
<dbReference type="GO" id="GO:0005737">
    <property type="term" value="C:cytoplasm"/>
    <property type="evidence" value="ECO:0007669"/>
    <property type="project" value="UniProtKB-SubCell"/>
</dbReference>
<evidence type="ECO:0000256" key="5">
    <source>
        <dbReference type="ARBA" id="ARBA00022741"/>
    </source>
</evidence>
<dbReference type="PROSITE" id="PS00211">
    <property type="entry name" value="ABC_TRANSPORTER_1"/>
    <property type="match status" value="2"/>
</dbReference>
<dbReference type="PANTHER" id="PTHR43152">
    <property type="entry name" value="UVRABC SYSTEM PROTEIN A"/>
    <property type="match status" value="1"/>
</dbReference>
<dbReference type="Gene3D" id="1.20.1580.10">
    <property type="entry name" value="ABC transporter ATPase like domain"/>
    <property type="match status" value="2"/>
</dbReference>
<dbReference type="Pfam" id="PF17760">
    <property type="entry name" value="UvrA_inter"/>
    <property type="match status" value="1"/>
</dbReference>
<dbReference type="Gene3D" id="3.30.1490.20">
    <property type="entry name" value="ATP-grasp fold, A domain"/>
    <property type="match status" value="1"/>
</dbReference>
<keyword evidence="4 17" id="KW-0677">Repeat</keyword>
<dbReference type="GO" id="GO:0008270">
    <property type="term" value="F:zinc ion binding"/>
    <property type="evidence" value="ECO:0007669"/>
    <property type="project" value="UniProtKB-UniRule"/>
</dbReference>
<feature type="domain" description="ABC transporter" evidence="18">
    <location>
        <begin position="626"/>
        <end position="956"/>
    </location>
</feature>
<evidence type="ECO:0000256" key="13">
    <source>
        <dbReference type="ARBA" id="ARBA00023204"/>
    </source>
</evidence>
<name>A0A2X3KUS1_9BACT</name>
<dbReference type="AlphaFoldDB" id="A0A2X3KUS1"/>
<dbReference type="EMBL" id="LS483254">
    <property type="protein sequence ID" value="SQD92368.1"/>
    <property type="molecule type" value="Genomic_DNA"/>
</dbReference>
<evidence type="ECO:0000256" key="1">
    <source>
        <dbReference type="ARBA" id="ARBA00004496"/>
    </source>
</evidence>
<evidence type="ECO:0000256" key="17">
    <source>
        <dbReference type="HAMAP-Rule" id="MF_00205"/>
    </source>
</evidence>
<dbReference type="InterPro" id="IPR027417">
    <property type="entry name" value="P-loop_NTPase"/>
</dbReference>
<sequence length="965" mass="106862">MAARPGRGYHRGYGRRRLGKRFLTMDKLIIRGAREHNLKGIDVEIPRDRLVVITGISGSGKSSLAFDTIYAEGQRRYVESLSAYARQFLGLMQKPDVDFIEGLSPAIAIDQKSRSHNPRSTVGTVTEIHDYLRLLFARIGHPHCPQCGQPIERQTAQQITDQVMALPEGTAVQIMAPVIQGRKGEYKNLFDDLKREGFVRVRVDGALRTLYEQIELDRNKRHNVEIVLDRIKVTDKKRSRIGDSIETALRYGQGLAIVEVVGQGERLYSEHFACTTCGVSLPEIEPRLFSFNSPFGACPTCDGLGVRMVVDPDLVIDPRRSLREGGLLPWASTKSRWIAALLDGVCRAYAIDPNRPLGQLPPAKLHVLLYGTDGEPVEFTYTTTYGRTRVYQRPFEGLIPTLERNYREATSEEAREGIEQYLSALPCEVCRGARLRPEALAVTVGGKSLWDVTRLPVREALAFFTSLELTEREQLIAHQILKEVRSRLQFMVDVGLDYLTLDRSAGTLAGGEAQRIRLATQIGSQLTGVLYVLDEPSVGLHARDNRKLLSTLKRLRDLGNTVLVVEHDEETMREADYLVDLGPGAGIHGGYVVATGTPDEVAAEPRSLTGQYLAGTRRIPIPSARRRADGRWLVVRGAREHNLKGIDVRFPVGLFTCITGVSGSGKSTLAEEILYRGLAWRLGYMVGKPGLHDGIEGAQYFDKAIEIDQSPIGRTPRSNPATYTKAFDPIREMFAATPEARMRGYEPGRFSFNVRGGRCEACQGQGKVKIEMHFLPDVYVPCEVCHGTRYNTETLAVRYKGRTIAEVLEMTVEEALGFFSPIPPIREKLQTLYDVGLGYIKLGQPATELSGGEAQRVKLARELARRATGRTLYVLDEPTTGLHPEDVRKLLSVLHRLVDVGNTVVVIEHNLDVVKTADWIIDLGPEGGEEGGRVIAEGPPEAVVGVPASYTGQFLRGSLALSEVA</sequence>
<keyword evidence="20" id="KW-1185">Reference proteome</keyword>
<keyword evidence="13 17" id="KW-0234">DNA repair</keyword>
<comment type="subcellular location">
    <subcellularLocation>
        <location evidence="1 17">Cytoplasm</location>
    </subcellularLocation>
</comment>
<dbReference type="Proteomes" id="UP000249818">
    <property type="component" value="Chromosome BARAN1"/>
</dbReference>
<dbReference type="InterPro" id="IPR013815">
    <property type="entry name" value="ATP_grasp_subdomain_1"/>
</dbReference>
<organism evidence="19 20">
    <name type="scientific">Candidatus Bipolaricaulis anaerobius</name>
    <dbReference type="NCBI Taxonomy" id="2026885"/>
    <lineage>
        <taxon>Bacteria</taxon>
        <taxon>Candidatus Bipolaricaulota</taxon>
        <taxon>Candidatus Bipolaricaulia</taxon>
        <taxon>Candidatus Bipolaricaulales</taxon>
        <taxon>Candidatus Bipolaricaulaceae</taxon>
        <taxon>Candidatus Bipolaricaulis</taxon>
    </lineage>
</organism>
<evidence type="ECO:0000313" key="19">
    <source>
        <dbReference type="EMBL" id="SQD92368.1"/>
    </source>
</evidence>
<keyword evidence="5 17" id="KW-0547">Nucleotide-binding</keyword>
<dbReference type="CDD" id="cd03270">
    <property type="entry name" value="ABC_UvrA_I"/>
    <property type="match status" value="1"/>
</dbReference>
<dbReference type="PROSITE" id="PS50893">
    <property type="entry name" value="ABC_TRANSPORTER_2"/>
    <property type="match status" value="2"/>
</dbReference>
<dbReference type="GO" id="GO:0009380">
    <property type="term" value="C:excinuclease repair complex"/>
    <property type="evidence" value="ECO:0007669"/>
    <property type="project" value="InterPro"/>
</dbReference>
<keyword evidence="8 17" id="KW-0863">Zinc-finger</keyword>
<keyword evidence="12 17" id="KW-0238">DNA-binding</keyword>
<dbReference type="GO" id="GO:0003677">
    <property type="term" value="F:DNA binding"/>
    <property type="evidence" value="ECO:0007669"/>
    <property type="project" value="UniProtKB-UniRule"/>
</dbReference>
<dbReference type="FunFam" id="1.20.1580.10:FF:000002">
    <property type="entry name" value="UvrABC system protein A"/>
    <property type="match status" value="1"/>
</dbReference>
<evidence type="ECO:0000256" key="7">
    <source>
        <dbReference type="ARBA" id="ARBA00022769"/>
    </source>
</evidence>
<comment type="function">
    <text evidence="17">The UvrABC repair system catalyzes the recognition and processing of DNA lesions. UvrA is an ATPase and a DNA-binding protein. A damage recognition complex composed of 2 UvrA and 2 UvrB subunits scans DNA for abnormalities. When the presence of a lesion has been verified by UvrB, the UvrA molecules dissociate.</text>
</comment>
<keyword evidence="10 17" id="KW-0067">ATP-binding</keyword>
<dbReference type="SUPFAM" id="SSF52540">
    <property type="entry name" value="P-loop containing nucleoside triphosphate hydrolases"/>
    <property type="match status" value="2"/>
</dbReference>
<proteinExistence type="inferred from homology"/>
<evidence type="ECO:0000256" key="9">
    <source>
        <dbReference type="ARBA" id="ARBA00022833"/>
    </source>
</evidence>
<dbReference type="InterPro" id="IPR017871">
    <property type="entry name" value="ABC_transporter-like_CS"/>
</dbReference>
<dbReference type="Pfam" id="PF17755">
    <property type="entry name" value="UvrA_DNA-bind"/>
    <property type="match status" value="1"/>
</dbReference>
<dbReference type="GO" id="GO:0009381">
    <property type="term" value="F:excinuclease ABC activity"/>
    <property type="evidence" value="ECO:0007669"/>
    <property type="project" value="UniProtKB-UniRule"/>
</dbReference>
<dbReference type="GO" id="GO:0006289">
    <property type="term" value="P:nucleotide-excision repair"/>
    <property type="evidence" value="ECO:0007669"/>
    <property type="project" value="UniProtKB-UniRule"/>
</dbReference>
<dbReference type="OrthoDB" id="9809851at2"/>
<keyword evidence="2 17" id="KW-0963">Cytoplasm</keyword>
<dbReference type="GO" id="GO:0016887">
    <property type="term" value="F:ATP hydrolysis activity"/>
    <property type="evidence" value="ECO:0007669"/>
    <property type="project" value="InterPro"/>
</dbReference>
<keyword evidence="3 17" id="KW-0479">Metal-binding</keyword>
<dbReference type="InterPro" id="IPR004602">
    <property type="entry name" value="UvrA"/>
</dbReference>
<evidence type="ECO:0000256" key="10">
    <source>
        <dbReference type="ARBA" id="ARBA00022840"/>
    </source>
</evidence>
<evidence type="ECO:0000256" key="4">
    <source>
        <dbReference type="ARBA" id="ARBA00022737"/>
    </source>
</evidence>
<keyword evidence="6 17" id="KW-0227">DNA damage</keyword>
<dbReference type="NCBIfam" id="NF001503">
    <property type="entry name" value="PRK00349.1"/>
    <property type="match status" value="1"/>
</dbReference>
<dbReference type="InterPro" id="IPR041102">
    <property type="entry name" value="UvrA_inter"/>
</dbReference>
<dbReference type="KEGG" id="bana:BARAN1_0343"/>
<comment type="similarity">
    <text evidence="14 17">Belongs to the ABC transporter superfamily. UvrA family.</text>
</comment>
<evidence type="ECO:0000256" key="15">
    <source>
        <dbReference type="ARBA" id="ARBA00039316"/>
    </source>
</evidence>
<evidence type="ECO:0000256" key="6">
    <source>
        <dbReference type="ARBA" id="ARBA00022763"/>
    </source>
</evidence>
<dbReference type="NCBIfam" id="TIGR00630">
    <property type="entry name" value="uvra"/>
    <property type="match status" value="1"/>
</dbReference>
<dbReference type="HAMAP" id="MF_00205">
    <property type="entry name" value="UvrA"/>
    <property type="match status" value="1"/>
</dbReference>
<feature type="binding site" evidence="17">
    <location>
        <begin position="660"/>
        <end position="667"/>
    </location>
    <ligand>
        <name>ATP</name>
        <dbReference type="ChEBI" id="CHEBI:30616"/>
    </ligand>
</feature>
<keyword evidence="9 17" id="KW-0862">Zinc</keyword>
<evidence type="ECO:0000256" key="16">
    <source>
        <dbReference type="ARBA" id="ARBA00042156"/>
    </source>
</evidence>
<keyword evidence="17" id="KW-0742">SOS response</keyword>
<feature type="zinc finger region" description="C4-type" evidence="17">
    <location>
        <begin position="759"/>
        <end position="785"/>
    </location>
</feature>
<evidence type="ECO:0000313" key="20">
    <source>
        <dbReference type="Proteomes" id="UP000249818"/>
    </source>
</evidence>
<comment type="subunit">
    <text evidence="17">Forms a heterotetramer with UvrB during the search for lesions.</text>
</comment>
<keyword evidence="7 17" id="KW-0228">DNA excision</keyword>
<dbReference type="InterPro" id="IPR041552">
    <property type="entry name" value="UvrA_DNA-bd"/>
</dbReference>
<evidence type="ECO:0000256" key="11">
    <source>
        <dbReference type="ARBA" id="ARBA00022881"/>
    </source>
</evidence>
<feature type="binding site" evidence="17">
    <location>
        <begin position="55"/>
        <end position="62"/>
    </location>
    <ligand>
        <name>ATP</name>
        <dbReference type="ChEBI" id="CHEBI:30616"/>
    </ligand>
</feature>
<dbReference type="SMART" id="SM00382">
    <property type="entry name" value="AAA"/>
    <property type="match status" value="1"/>
</dbReference>
<evidence type="ECO:0000256" key="8">
    <source>
        <dbReference type="ARBA" id="ARBA00022771"/>
    </source>
</evidence>
<dbReference type="GO" id="GO:0005524">
    <property type="term" value="F:ATP binding"/>
    <property type="evidence" value="ECO:0007669"/>
    <property type="project" value="UniProtKB-UniRule"/>
</dbReference>
<feature type="domain" description="ABC transporter" evidence="18">
    <location>
        <begin position="340"/>
        <end position="614"/>
    </location>
</feature>
<dbReference type="CDD" id="cd03271">
    <property type="entry name" value="ABC_UvrA_II"/>
    <property type="match status" value="1"/>
</dbReference>
<keyword evidence="11 17" id="KW-0267">Excision nuclease</keyword>
<dbReference type="InterPro" id="IPR003593">
    <property type="entry name" value="AAA+_ATPase"/>
</dbReference>
<evidence type="ECO:0000256" key="14">
    <source>
        <dbReference type="ARBA" id="ARBA00038000"/>
    </source>
</evidence>
<protein>
    <recommendedName>
        <fullName evidence="15 17">UvrABC system protein A</fullName>
        <shortName evidence="17">UvrA protein</shortName>
    </recommendedName>
    <alternativeName>
        <fullName evidence="16 17">Excinuclease ABC subunit A</fullName>
    </alternativeName>
</protein>
<evidence type="ECO:0000256" key="12">
    <source>
        <dbReference type="ARBA" id="ARBA00023125"/>
    </source>
</evidence>
<dbReference type="GO" id="GO:0009432">
    <property type="term" value="P:SOS response"/>
    <property type="evidence" value="ECO:0007669"/>
    <property type="project" value="UniProtKB-UniRule"/>
</dbReference>
<evidence type="ECO:0000256" key="2">
    <source>
        <dbReference type="ARBA" id="ARBA00022490"/>
    </source>
</evidence>
<reference evidence="20" key="1">
    <citation type="submission" date="2018-05" db="EMBL/GenBank/DDBJ databases">
        <authorList>
            <person name="Hao L."/>
        </authorList>
    </citation>
    <scope>NUCLEOTIDE SEQUENCE [LARGE SCALE GENOMIC DNA]</scope>
</reference>
<dbReference type="Gene3D" id="1.10.8.280">
    <property type="entry name" value="ABC transporter ATPase domain-like"/>
    <property type="match status" value="1"/>
</dbReference>
<evidence type="ECO:0000256" key="3">
    <source>
        <dbReference type="ARBA" id="ARBA00022723"/>
    </source>
</evidence>
<feature type="zinc finger region" description="C4-type" evidence="17">
    <location>
        <begin position="274"/>
        <end position="301"/>
    </location>
</feature>
<dbReference type="PANTHER" id="PTHR43152:SF3">
    <property type="entry name" value="UVRABC SYSTEM PROTEIN A"/>
    <property type="match status" value="1"/>
</dbReference>